<dbReference type="Proteomes" id="UP001153331">
    <property type="component" value="Unassembled WGS sequence"/>
</dbReference>
<gene>
    <name evidence="1" type="ORF">OPT61_g10133</name>
</gene>
<keyword evidence="2" id="KW-1185">Reference proteome</keyword>
<protein>
    <submittedName>
        <fullName evidence="1">Uncharacterized protein</fullName>
    </submittedName>
</protein>
<organism evidence="1 2">
    <name type="scientific">Boeremia exigua</name>
    <dbReference type="NCBI Taxonomy" id="749465"/>
    <lineage>
        <taxon>Eukaryota</taxon>
        <taxon>Fungi</taxon>
        <taxon>Dikarya</taxon>
        <taxon>Ascomycota</taxon>
        <taxon>Pezizomycotina</taxon>
        <taxon>Dothideomycetes</taxon>
        <taxon>Pleosporomycetidae</taxon>
        <taxon>Pleosporales</taxon>
        <taxon>Pleosporineae</taxon>
        <taxon>Didymellaceae</taxon>
        <taxon>Boeremia</taxon>
    </lineage>
</organism>
<accession>A0ACC2HRJ9</accession>
<evidence type="ECO:0000313" key="2">
    <source>
        <dbReference type="Proteomes" id="UP001153331"/>
    </source>
</evidence>
<dbReference type="EMBL" id="JAPHNI010001473">
    <property type="protein sequence ID" value="KAJ8105510.1"/>
    <property type="molecule type" value="Genomic_DNA"/>
</dbReference>
<comment type="caution">
    <text evidence="1">The sequence shown here is derived from an EMBL/GenBank/DDBJ whole genome shotgun (WGS) entry which is preliminary data.</text>
</comment>
<evidence type="ECO:0000313" key="1">
    <source>
        <dbReference type="EMBL" id="KAJ8105510.1"/>
    </source>
</evidence>
<reference evidence="1" key="1">
    <citation type="submission" date="2022-11" db="EMBL/GenBank/DDBJ databases">
        <title>Genome Sequence of Boeremia exigua.</title>
        <authorList>
            <person name="Buettner E."/>
        </authorList>
    </citation>
    <scope>NUCLEOTIDE SEQUENCE</scope>
    <source>
        <strain evidence="1">CU02</strain>
    </source>
</reference>
<proteinExistence type="predicted"/>
<name>A0ACC2HRJ9_9PLEO</name>
<sequence>MSTTHQIGLKQRKCNEDTTQSILQRYNEDQNGIGKAIVTKPSLDRTSCTPRPQVIMTTPKTSTDGFTMGIIVKYFTTALRCTTGDAHAAKMCHRYATSAGYA</sequence>